<protein>
    <submittedName>
        <fullName evidence="13">M48 family metalloprotease</fullName>
    </submittedName>
</protein>
<name>A0A7Y6IP84_9ACTN</name>
<dbReference type="RefSeq" id="WP_175601416.1">
    <property type="nucleotide sequence ID" value="NZ_JABWGO010000003.1"/>
</dbReference>
<dbReference type="GO" id="GO:0006508">
    <property type="term" value="P:proteolysis"/>
    <property type="evidence" value="ECO:0007669"/>
    <property type="project" value="UniProtKB-KW"/>
</dbReference>
<dbReference type="Proteomes" id="UP000546126">
    <property type="component" value="Unassembled WGS sequence"/>
</dbReference>
<keyword evidence="6 10" id="KW-0862">Zinc</keyword>
<comment type="cofactor">
    <cofactor evidence="10">
        <name>Zn(2+)</name>
        <dbReference type="ChEBI" id="CHEBI:29105"/>
    </cofactor>
    <text evidence="10">Binds 1 zinc ion per subunit.</text>
</comment>
<dbReference type="Gene3D" id="3.30.2010.10">
    <property type="entry name" value="Metalloproteases ('zincins'), catalytic domain"/>
    <property type="match status" value="1"/>
</dbReference>
<feature type="transmembrane region" description="Helical" evidence="11">
    <location>
        <begin position="102"/>
        <end position="119"/>
    </location>
</feature>
<dbReference type="GO" id="GO:0004222">
    <property type="term" value="F:metalloendopeptidase activity"/>
    <property type="evidence" value="ECO:0007669"/>
    <property type="project" value="InterPro"/>
</dbReference>
<evidence type="ECO:0000256" key="6">
    <source>
        <dbReference type="ARBA" id="ARBA00022833"/>
    </source>
</evidence>
<evidence type="ECO:0000256" key="10">
    <source>
        <dbReference type="RuleBase" id="RU003983"/>
    </source>
</evidence>
<evidence type="ECO:0000256" key="8">
    <source>
        <dbReference type="ARBA" id="ARBA00023049"/>
    </source>
</evidence>
<proteinExistence type="inferred from homology"/>
<evidence type="ECO:0000313" key="14">
    <source>
        <dbReference type="Proteomes" id="UP000546126"/>
    </source>
</evidence>
<evidence type="ECO:0000313" key="13">
    <source>
        <dbReference type="EMBL" id="NUW41902.1"/>
    </source>
</evidence>
<feature type="transmembrane region" description="Helical" evidence="11">
    <location>
        <begin position="249"/>
        <end position="278"/>
    </location>
</feature>
<dbReference type="EMBL" id="JABWGO010000003">
    <property type="protein sequence ID" value="NUW41902.1"/>
    <property type="molecule type" value="Genomic_DNA"/>
</dbReference>
<sequence>MSSLTPCPQCSAGIVRDGRYAVWCPSCEWNLGADSPGRRSLGAVLADRLTAGQHARVLRRGAALQGGGLSRTAAMLLAALIHLVTAGCVVAAVTVVVAVPNIVGVLAAVLLLGTAWLMRPRLGRLPAGRHLLGRDRAPRLFGLLDRIGAEVGAPPVDVVLVLPEHNAAYGRIGLRGRRTLFLGAPLWAVLGPQEKVALLAHELSHSSNGDVRQGRLTGTAIGALEEVHEVVRAVARGGRDSAEATAQSFVAMLSLALAAAMWLAGLTLRMLGFLLLAVSMRAARQGEYVADERAARTASSEAAASMLDRLVTARVELGELSWLAASFGTSVWARLPEKHGQVPEHELERRRRLEARTQRHVFHSHPPIHLRVEFVRSLGHAAPVVELGEEEAAAVEAELAPRLAAIATALGEERREVSYA</sequence>
<keyword evidence="4" id="KW-0479">Metal-binding</keyword>
<evidence type="ECO:0000259" key="12">
    <source>
        <dbReference type="Pfam" id="PF01435"/>
    </source>
</evidence>
<dbReference type="AlphaFoldDB" id="A0A7Y6IP84"/>
<gene>
    <name evidence="13" type="ORF">HT134_17395</name>
</gene>
<dbReference type="PANTHER" id="PTHR43221:SF2">
    <property type="entry name" value="PROTEASE HTPX HOMOLOG"/>
    <property type="match status" value="1"/>
</dbReference>
<keyword evidence="9 11" id="KW-0472">Membrane</keyword>
<organism evidence="13 14">
    <name type="scientific">Nonomuraea rhodomycinica</name>
    <dbReference type="NCBI Taxonomy" id="1712872"/>
    <lineage>
        <taxon>Bacteria</taxon>
        <taxon>Bacillati</taxon>
        <taxon>Actinomycetota</taxon>
        <taxon>Actinomycetes</taxon>
        <taxon>Streptosporangiales</taxon>
        <taxon>Streptosporangiaceae</taxon>
        <taxon>Nonomuraea</taxon>
    </lineage>
</organism>
<dbReference type="Pfam" id="PF01435">
    <property type="entry name" value="Peptidase_M48"/>
    <property type="match status" value="1"/>
</dbReference>
<reference evidence="13 14" key="1">
    <citation type="submission" date="2020-06" db="EMBL/GenBank/DDBJ databases">
        <authorList>
            <person name="Chanama M."/>
        </authorList>
    </citation>
    <scope>NUCLEOTIDE SEQUENCE [LARGE SCALE GENOMIC DNA]</scope>
    <source>
        <strain evidence="13 14">TBRC6557</strain>
    </source>
</reference>
<dbReference type="GO" id="GO:0046872">
    <property type="term" value="F:metal ion binding"/>
    <property type="evidence" value="ECO:0007669"/>
    <property type="project" value="UniProtKB-KW"/>
</dbReference>
<dbReference type="InterPro" id="IPR050083">
    <property type="entry name" value="HtpX_protease"/>
</dbReference>
<dbReference type="CDD" id="cd07328">
    <property type="entry name" value="M48_Ste24p_like"/>
    <property type="match status" value="1"/>
</dbReference>
<keyword evidence="2 10" id="KW-0645">Protease</keyword>
<evidence type="ECO:0000256" key="4">
    <source>
        <dbReference type="ARBA" id="ARBA00022723"/>
    </source>
</evidence>
<keyword evidence="14" id="KW-1185">Reference proteome</keyword>
<keyword evidence="5 10" id="KW-0378">Hydrolase</keyword>
<accession>A0A7Y6IP84</accession>
<evidence type="ECO:0000256" key="3">
    <source>
        <dbReference type="ARBA" id="ARBA00022692"/>
    </source>
</evidence>
<feature type="domain" description="Peptidase M48" evidence="12">
    <location>
        <begin position="154"/>
        <end position="377"/>
    </location>
</feature>
<evidence type="ECO:0000256" key="1">
    <source>
        <dbReference type="ARBA" id="ARBA00022475"/>
    </source>
</evidence>
<dbReference type="PANTHER" id="PTHR43221">
    <property type="entry name" value="PROTEASE HTPX"/>
    <property type="match status" value="1"/>
</dbReference>
<keyword evidence="3 11" id="KW-0812">Transmembrane</keyword>
<feature type="transmembrane region" description="Helical" evidence="11">
    <location>
        <begin position="74"/>
        <end position="96"/>
    </location>
</feature>
<evidence type="ECO:0000256" key="11">
    <source>
        <dbReference type="SAM" id="Phobius"/>
    </source>
</evidence>
<comment type="caution">
    <text evidence="13">The sequence shown here is derived from an EMBL/GenBank/DDBJ whole genome shotgun (WGS) entry which is preliminary data.</text>
</comment>
<evidence type="ECO:0000256" key="5">
    <source>
        <dbReference type="ARBA" id="ARBA00022801"/>
    </source>
</evidence>
<dbReference type="InterPro" id="IPR001915">
    <property type="entry name" value="Peptidase_M48"/>
</dbReference>
<evidence type="ECO:0000256" key="7">
    <source>
        <dbReference type="ARBA" id="ARBA00022989"/>
    </source>
</evidence>
<keyword evidence="7 11" id="KW-1133">Transmembrane helix</keyword>
<evidence type="ECO:0000256" key="2">
    <source>
        <dbReference type="ARBA" id="ARBA00022670"/>
    </source>
</evidence>
<keyword evidence="1" id="KW-1003">Cell membrane</keyword>
<evidence type="ECO:0000256" key="9">
    <source>
        <dbReference type="ARBA" id="ARBA00023136"/>
    </source>
</evidence>
<comment type="similarity">
    <text evidence="10">Belongs to the peptidase M48 family.</text>
</comment>
<keyword evidence="8 10" id="KW-0482">Metalloprotease</keyword>